<dbReference type="SUPFAM" id="SSF46689">
    <property type="entry name" value="Homeodomain-like"/>
    <property type="match status" value="1"/>
</dbReference>
<dbReference type="Proteomes" id="UP000298652">
    <property type="component" value="Chromosome 5"/>
</dbReference>
<dbReference type="Pfam" id="PF23603">
    <property type="entry name" value="Ubiquitin_TPR1"/>
    <property type="match status" value="1"/>
</dbReference>
<feature type="domain" description="Myb-like" evidence="4">
    <location>
        <begin position="557"/>
        <end position="612"/>
    </location>
</feature>
<keyword evidence="7" id="KW-1185">Reference proteome</keyword>
<dbReference type="InterPro" id="IPR017930">
    <property type="entry name" value="Myb_dom"/>
</dbReference>
<dbReference type="Gramene" id="TKW19083">
    <property type="protein sequence ID" value="TKW19083"/>
    <property type="gene ID" value="SEVIR_5G474900v2"/>
</dbReference>
<evidence type="ECO:0000313" key="6">
    <source>
        <dbReference type="EMBL" id="TKW19083.1"/>
    </source>
</evidence>
<dbReference type="SMART" id="SM00717">
    <property type="entry name" value="SANT"/>
    <property type="match status" value="1"/>
</dbReference>
<feature type="domain" description="Ubiquitin-like" evidence="3">
    <location>
        <begin position="374"/>
        <end position="444"/>
    </location>
</feature>
<protein>
    <recommendedName>
        <fullName evidence="8">HTH myb-type domain-containing protein</fullName>
    </recommendedName>
</protein>
<dbReference type="PROSITE" id="PS51294">
    <property type="entry name" value="HTH_MYB"/>
    <property type="match status" value="1"/>
</dbReference>
<evidence type="ECO:0000259" key="5">
    <source>
        <dbReference type="PROSITE" id="PS51294"/>
    </source>
</evidence>
<dbReference type="InterPro" id="IPR057625">
    <property type="entry name" value="TPR1-6-like_ubiquitin"/>
</dbReference>
<dbReference type="Pfam" id="PF00249">
    <property type="entry name" value="Myb_DNA-binding"/>
    <property type="match status" value="1"/>
</dbReference>
<dbReference type="OMA" id="ETQELAY"/>
<proteinExistence type="predicted"/>
<feature type="region of interest" description="Disordered" evidence="2">
    <location>
        <begin position="1"/>
        <end position="32"/>
    </location>
</feature>
<gene>
    <name evidence="6" type="ORF">SEVIR_5G474900v2</name>
</gene>
<dbReference type="CDD" id="cd11660">
    <property type="entry name" value="SANT_TRF"/>
    <property type="match status" value="1"/>
</dbReference>
<feature type="domain" description="HTH myb-type" evidence="5">
    <location>
        <begin position="557"/>
        <end position="616"/>
    </location>
</feature>
<dbReference type="PANTHER" id="PTHR21717">
    <property type="entry name" value="TELOMERIC REPEAT BINDING PROTEIN"/>
    <property type="match status" value="1"/>
</dbReference>
<reference evidence="6" key="1">
    <citation type="submission" date="2019-03" db="EMBL/GenBank/DDBJ databases">
        <title>WGS assembly of Setaria viridis.</title>
        <authorList>
            <person name="Huang P."/>
            <person name="Jenkins J."/>
            <person name="Grimwood J."/>
            <person name="Barry K."/>
            <person name="Healey A."/>
            <person name="Mamidi S."/>
            <person name="Sreedasyam A."/>
            <person name="Shu S."/>
            <person name="Feldman M."/>
            <person name="Wu J."/>
            <person name="Yu Y."/>
            <person name="Chen C."/>
            <person name="Johnson J."/>
            <person name="Rokhsar D."/>
            <person name="Baxter I."/>
            <person name="Schmutz J."/>
            <person name="Brutnell T."/>
            <person name="Kellogg E."/>
        </authorList>
    </citation>
    <scope>NUCLEOTIDE SEQUENCE [LARGE SCALE GENOMIC DNA]</scope>
</reference>
<dbReference type="InterPro" id="IPR001005">
    <property type="entry name" value="SANT/Myb"/>
</dbReference>
<dbReference type="PROSITE" id="PS50090">
    <property type="entry name" value="MYB_LIKE"/>
    <property type="match status" value="1"/>
</dbReference>
<dbReference type="InterPro" id="IPR029071">
    <property type="entry name" value="Ubiquitin-like_domsf"/>
</dbReference>
<dbReference type="InterPro" id="IPR009057">
    <property type="entry name" value="Homeodomain-like_sf"/>
</dbReference>
<name>A0A4U6UWJ2_SETVI</name>
<dbReference type="PANTHER" id="PTHR21717:SF72">
    <property type="entry name" value="TELOMERE-BINDING PROTEIN 1"/>
    <property type="match status" value="1"/>
</dbReference>
<keyword evidence="1" id="KW-0238">DNA-binding</keyword>
<organism evidence="6 7">
    <name type="scientific">Setaria viridis</name>
    <name type="common">Green bristlegrass</name>
    <name type="synonym">Setaria italica subsp. viridis</name>
    <dbReference type="NCBI Taxonomy" id="4556"/>
    <lineage>
        <taxon>Eukaryota</taxon>
        <taxon>Viridiplantae</taxon>
        <taxon>Streptophyta</taxon>
        <taxon>Embryophyta</taxon>
        <taxon>Tracheophyta</taxon>
        <taxon>Spermatophyta</taxon>
        <taxon>Magnoliopsida</taxon>
        <taxon>Liliopsida</taxon>
        <taxon>Poales</taxon>
        <taxon>Poaceae</taxon>
        <taxon>PACMAD clade</taxon>
        <taxon>Panicoideae</taxon>
        <taxon>Panicodae</taxon>
        <taxon>Paniceae</taxon>
        <taxon>Cenchrinae</taxon>
        <taxon>Setaria</taxon>
    </lineage>
</organism>
<dbReference type="SUPFAM" id="SSF54236">
    <property type="entry name" value="Ubiquitin-like"/>
    <property type="match status" value="1"/>
</dbReference>
<feature type="region of interest" description="Disordered" evidence="2">
    <location>
        <begin position="253"/>
        <end position="280"/>
    </location>
</feature>
<evidence type="ECO:0000256" key="2">
    <source>
        <dbReference type="SAM" id="MobiDB-lite"/>
    </source>
</evidence>
<evidence type="ECO:0000256" key="1">
    <source>
        <dbReference type="ARBA" id="ARBA00023125"/>
    </source>
</evidence>
<evidence type="ECO:0000259" key="4">
    <source>
        <dbReference type="PROSITE" id="PS50090"/>
    </source>
</evidence>
<accession>A0A4U6UWJ2</accession>
<evidence type="ECO:0000259" key="3">
    <source>
        <dbReference type="PROSITE" id="PS50053"/>
    </source>
</evidence>
<evidence type="ECO:0008006" key="8">
    <source>
        <dbReference type="Google" id="ProtNLM"/>
    </source>
</evidence>
<dbReference type="GO" id="GO:0042162">
    <property type="term" value="F:telomeric DNA binding"/>
    <property type="evidence" value="ECO:0007669"/>
    <property type="project" value="UniProtKB-ARBA"/>
</dbReference>
<dbReference type="EMBL" id="CM016556">
    <property type="protein sequence ID" value="TKW19083.1"/>
    <property type="molecule type" value="Genomic_DNA"/>
</dbReference>
<sequence length="661" mass="71890">MVSQKRLGYGSRGRQIPAMPRVPNSVRGKRTTRRKKNEMCAFDLLASVAGTLLTDQDSSSYVPNTSVAATSYARNRKSVKEEYFDEILHLKNVAVKKDCGSGCVVGSGGVSALPRKGNDGLAENSLTRNEDESVLKSLTVKSNMLARDSSVRCTRPCEISRGLGIICEYGAFGVFHPGSSSSAEAGQAHQAEPKVIRSKADGHTAALDSLFDSVDLDGRPPALVSSDSSSGVLLCSHDKEHKAASLCQVEMQHTADRDDDENSSGCTHPSTTGNEGYKPHFLGNHRIRKLLASKVRKAARNKTSGGMSSKGSKLNFCGKKIPTTRQKVQRTNFKRKKLARGTTPFAKGMLTGATGTSFRMQGQNKSCGSEDYHVKLRIKSFNIPELFVEIPETATIGSLKRTVMDVVTSIMEGGLRVGVLLQGKSIQDDSKTLRQAGICHGEKLNNIDFTLECERQQDSPSGVIIAEEMDFVSADIVEPLARMKYEEPFPGTKGGGGNQQPIKAYPNDSFAGCVHRPVEMASQDASASLQAIIPVAASDLNALAIVPICKTRRSEFGQRRTRMPFSVGEVEALVEAVEQLGTGRWRDVKMHAFDGADHRTYVDLKDKWKTLVHTASISPQQRRGEPVPQELLDRVLSAQAYWSQQQAKLHGKAPLPEICLA</sequence>
<evidence type="ECO:0000313" key="7">
    <source>
        <dbReference type="Proteomes" id="UP000298652"/>
    </source>
</evidence>
<dbReference type="AlphaFoldDB" id="A0A4U6UWJ2"/>
<dbReference type="InterPro" id="IPR000626">
    <property type="entry name" value="Ubiquitin-like_dom"/>
</dbReference>
<dbReference type="PROSITE" id="PS50053">
    <property type="entry name" value="UBIQUITIN_2"/>
    <property type="match status" value="1"/>
</dbReference>
<dbReference type="InterPro" id="IPR031105">
    <property type="entry name" value="TRP_plant"/>
</dbReference>
<dbReference type="Gene3D" id="1.10.246.220">
    <property type="match status" value="1"/>
</dbReference>
<feature type="compositionally biased region" description="Polar residues" evidence="2">
    <location>
        <begin position="263"/>
        <end position="274"/>
    </location>
</feature>